<organism evidence="2 4">
    <name type="scientific">Didymodactylos carnosus</name>
    <dbReference type="NCBI Taxonomy" id="1234261"/>
    <lineage>
        <taxon>Eukaryota</taxon>
        <taxon>Metazoa</taxon>
        <taxon>Spiralia</taxon>
        <taxon>Gnathifera</taxon>
        <taxon>Rotifera</taxon>
        <taxon>Eurotatoria</taxon>
        <taxon>Bdelloidea</taxon>
        <taxon>Philodinida</taxon>
        <taxon>Philodinidae</taxon>
        <taxon>Didymodactylos</taxon>
    </lineage>
</organism>
<keyword evidence="4" id="KW-1185">Reference proteome</keyword>
<evidence type="ECO:0000313" key="4">
    <source>
        <dbReference type="Proteomes" id="UP000663829"/>
    </source>
</evidence>
<reference evidence="2" key="1">
    <citation type="submission" date="2021-02" db="EMBL/GenBank/DDBJ databases">
        <authorList>
            <person name="Nowell W R."/>
        </authorList>
    </citation>
    <scope>NUCLEOTIDE SEQUENCE</scope>
</reference>
<comment type="caution">
    <text evidence="2">The sequence shown here is derived from an EMBL/GenBank/DDBJ whole genome shotgun (WGS) entry which is preliminary data.</text>
</comment>
<proteinExistence type="predicted"/>
<feature type="region of interest" description="Disordered" evidence="1">
    <location>
        <begin position="311"/>
        <end position="360"/>
    </location>
</feature>
<protein>
    <submittedName>
        <fullName evidence="2">Uncharacterized protein</fullName>
    </submittedName>
</protein>
<accession>A0A814NN69</accession>
<evidence type="ECO:0000313" key="2">
    <source>
        <dbReference type="EMBL" id="CAF1095247.1"/>
    </source>
</evidence>
<dbReference type="Proteomes" id="UP000663829">
    <property type="component" value="Unassembled WGS sequence"/>
</dbReference>
<sequence length="483" mass="53636">MIPTLLNIQKMQKEIILSQTKLVPKNISKQVTVSKRSVKTISRQGPVTRSQTSNIQRAVVKMDQEDLEDSFSTVANVNTTNTATEPQAKSAIAKHYKNTGHINPDLWKPITTSGNPSPKEDMQLLMKTPAQLLTSVKAHEASCEEGDLTKNLPKLAVSSKRSTSTISAPVEKEKKNHIDIKSSITFASNEEDKVKTTAVTIPKIRSNIPPQTSPSLATSTNHLQQVKFNYHSNTVPERIRTIVLPTLPSSLLAPSIPIKRPNFNNLLPIIPRPQLLSTIIGPLVQATHQQPHGKMTSTQIPIQTKSKLQITNLPKAGIPVRTSKNLSRKRTHADESLEFESSPKKSKSSTTFDTLPEANRSSKRTTGILYESAPIVRSRDETRLSLSLTEWEEGLNLSTLDNRLQRSGLDNKTEVRVFMFGYAMSTFFLAVPTYNFEQLMNDLHDVSEEKLPAAINLNDDQRLKFLFTLSCPLLGLVRPSAGL</sequence>
<dbReference type="EMBL" id="CAJOBC010005341">
    <property type="protein sequence ID" value="CAF3860589.1"/>
    <property type="molecule type" value="Genomic_DNA"/>
</dbReference>
<evidence type="ECO:0000256" key="1">
    <source>
        <dbReference type="SAM" id="MobiDB-lite"/>
    </source>
</evidence>
<gene>
    <name evidence="2" type="ORF">GPM918_LOCUS18471</name>
    <name evidence="3" type="ORF">SRO942_LOCUS18467</name>
</gene>
<dbReference type="EMBL" id="CAJNOQ010005342">
    <property type="protein sequence ID" value="CAF1095247.1"/>
    <property type="molecule type" value="Genomic_DNA"/>
</dbReference>
<evidence type="ECO:0000313" key="3">
    <source>
        <dbReference type="EMBL" id="CAF3860589.1"/>
    </source>
</evidence>
<dbReference type="AlphaFoldDB" id="A0A814NN69"/>
<dbReference type="Proteomes" id="UP000681722">
    <property type="component" value="Unassembled WGS sequence"/>
</dbReference>
<name>A0A814NN69_9BILA</name>